<protein>
    <recommendedName>
        <fullName evidence="2">Arf-GAP domain-containing protein</fullName>
    </recommendedName>
</protein>
<name>A0A9P1M9H8_9PEZI</name>
<dbReference type="InterPro" id="IPR051718">
    <property type="entry name" value="ARF_GTPase-activating"/>
</dbReference>
<dbReference type="GO" id="GO:0005096">
    <property type="term" value="F:GTPase activator activity"/>
    <property type="evidence" value="ECO:0007669"/>
    <property type="project" value="InterPro"/>
</dbReference>
<evidence type="ECO:0000313" key="3">
    <source>
        <dbReference type="EMBL" id="CAI4215227.1"/>
    </source>
</evidence>
<gene>
    <name evidence="3" type="ORF">PPNO1_LOCUS4943</name>
</gene>
<organism evidence="3 4">
    <name type="scientific">Parascedosporium putredinis</name>
    <dbReference type="NCBI Taxonomy" id="1442378"/>
    <lineage>
        <taxon>Eukaryota</taxon>
        <taxon>Fungi</taxon>
        <taxon>Dikarya</taxon>
        <taxon>Ascomycota</taxon>
        <taxon>Pezizomycotina</taxon>
        <taxon>Sordariomycetes</taxon>
        <taxon>Hypocreomycetidae</taxon>
        <taxon>Microascales</taxon>
        <taxon>Microascaceae</taxon>
        <taxon>Parascedosporium</taxon>
    </lineage>
</organism>
<evidence type="ECO:0000256" key="1">
    <source>
        <dbReference type="SAM" id="MobiDB-lite"/>
    </source>
</evidence>
<comment type="caution">
    <text evidence="3">The sequence shown here is derived from an EMBL/GenBank/DDBJ whole genome shotgun (WGS) entry which is preliminary data.</text>
</comment>
<accession>A0A9P1M9H8</accession>
<reference evidence="3" key="1">
    <citation type="submission" date="2022-11" db="EMBL/GenBank/DDBJ databases">
        <authorList>
            <person name="Scott C."/>
            <person name="Bruce N."/>
        </authorList>
    </citation>
    <scope>NUCLEOTIDE SEQUENCE</scope>
</reference>
<dbReference type="InterPro" id="IPR038508">
    <property type="entry name" value="ArfGAP_dom_sf"/>
</dbReference>
<feature type="domain" description="Arf-GAP" evidence="2">
    <location>
        <begin position="1"/>
        <end position="58"/>
    </location>
</feature>
<keyword evidence="4" id="KW-1185">Reference proteome</keyword>
<evidence type="ECO:0000313" key="4">
    <source>
        <dbReference type="Proteomes" id="UP000838763"/>
    </source>
</evidence>
<dbReference type="Gene3D" id="1.10.220.150">
    <property type="entry name" value="Arf GTPase activating protein"/>
    <property type="match status" value="1"/>
</dbReference>
<dbReference type="AlphaFoldDB" id="A0A9P1M9H8"/>
<dbReference type="PANTHER" id="PTHR45705">
    <property type="entry name" value="FI20236P1"/>
    <property type="match status" value="1"/>
</dbReference>
<dbReference type="InterPro" id="IPR001164">
    <property type="entry name" value="ArfGAP_dom"/>
</dbReference>
<proteinExistence type="predicted"/>
<dbReference type="EMBL" id="CALLCH030000012">
    <property type="protein sequence ID" value="CAI4215227.1"/>
    <property type="molecule type" value="Genomic_DNA"/>
</dbReference>
<dbReference type="Proteomes" id="UP000838763">
    <property type="component" value="Unassembled WGS sequence"/>
</dbReference>
<dbReference type="Pfam" id="PF01412">
    <property type="entry name" value="ArfGap"/>
    <property type="match status" value="1"/>
</dbReference>
<sequence>MDSWTVEQVENMRKVGNTTSNKIYNPQNKKASIPIDVDEVDSAMERFIRAKYISASFSNGTQKTGISAGTSLDENPPPLPPKGKFGLRSASSLFPLSSKAKKQIATETTLSPNRELSRRSPSPRLVNKPSKVFGASIEYDTGDTDYKLGRLRDMGFMDNSRNAMILKGTKHVHLASTNPFGPQMNQLDAFSQAFQGMTLAAPNNLCSPTIQAAFLPIPGNLSPGFANNPFTRSPTRIQSPTLGQIPEQSQYVTSPSQQTNNPFYTQTQYQQATPHSQAQGYSQRPDNASILALFNYPQLAPQPAPQPEQPHPQATAVNAVPASVFNPQQPRSVSTPLPGNKNPFTMSTGMTSPTVSSPLASKDIFAGAVTHGSRDSIALGLDMASWSNSGRHSPDAFASLSARHG</sequence>
<dbReference type="SUPFAM" id="SSF57863">
    <property type="entry name" value="ArfGap/RecO-like zinc finger"/>
    <property type="match status" value="1"/>
</dbReference>
<feature type="region of interest" description="Disordered" evidence="1">
    <location>
        <begin position="65"/>
        <end position="128"/>
    </location>
</feature>
<dbReference type="OrthoDB" id="10266696at2759"/>
<dbReference type="PANTHER" id="PTHR45705:SF7">
    <property type="entry name" value="ACTIVATING PROTEIN FOR ARF, PUTATIVE (AFU_ORTHOLOGUE AFUA_4G09120)-RELATED"/>
    <property type="match status" value="1"/>
</dbReference>
<dbReference type="GO" id="GO:0005737">
    <property type="term" value="C:cytoplasm"/>
    <property type="evidence" value="ECO:0007669"/>
    <property type="project" value="TreeGrafter"/>
</dbReference>
<evidence type="ECO:0000259" key="2">
    <source>
        <dbReference type="Pfam" id="PF01412"/>
    </source>
</evidence>
<feature type="compositionally biased region" description="Low complexity" evidence="1">
    <location>
        <begin position="110"/>
        <end position="125"/>
    </location>
</feature>
<dbReference type="InterPro" id="IPR037278">
    <property type="entry name" value="ARFGAP/RecO"/>
</dbReference>